<evidence type="ECO:0000256" key="2">
    <source>
        <dbReference type="ARBA" id="ARBA00022692"/>
    </source>
</evidence>
<accession>A0ABR2IXY8</accession>
<evidence type="ECO:0000256" key="5">
    <source>
        <dbReference type="SAM" id="Phobius"/>
    </source>
</evidence>
<feature type="transmembrane region" description="Helical" evidence="5">
    <location>
        <begin position="156"/>
        <end position="181"/>
    </location>
</feature>
<feature type="transmembrane region" description="Helical" evidence="5">
    <location>
        <begin position="193"/>
        <end position="216"/>
    </location>
</feature>
<proteinExistence type="predicted"/>
<gene>
    <name evidence="6" type="ORF">M9Y10_008337</name>
</gene>
<keyword evidence="4 5" id="KW-0472">Membrane</keyword>
<dbReference type="InterPro" id="IPR007273">
    <property type="entry name" value="SCAMP"/>
</dbReference>
<dbReference type="Pfam" id="PF04144">
    <property type="entry name" value="SCAMP"/>
    <property type="match status" value="1"/>
</dbReference>
<comment type="subcellular location">
    <subcellularLocation>
        <location evidence="1">Membrane</location>
        <topology evidence="1">Multi-pass membrane protein</topology>
    </subcellularLocation>
</comment>
<dbReference type="PANTHER" id="PTHR10687:SF2">
    <property type="entry name" value="SECRETORY CARRIER-ASSOCIATED MEMBRANE PROTEIN"/>
    <property type="match status" value="1"/>
</dbReference>
<dbReference type="EMBL" id="JAPFFF010000014">
    <property type="protein sequence ID" value="KAK8870455.1"/>
    <property type="molecule type" value="Genomic_DNA"/>
</dbReference>
<dbReference type="PANTHER" id="PTHR10687">
    <property type="entry name" value="SECRETORY CARRIER-ASSOCIATED MEMBRANE PROTEIN SCAMP"/>
    <property type="match status" value="1"/>
</dbReference>
<evidence type="ECO:0000256" key="3">
    <source>
        <dbReference type="ARBA" id="ARBA00022989"/>
    </source>
</evidence>
<reference evidence="6 7" key="1">
    <citation type="submission" date="2024-04" db="EMBL/GenBank/DDBJ databases">
        <title>Tritrichomonas musculus Genome.</title>
        <authorList>
            <person name="Alves-Ferreira E."/>
            <person name="Grigg M."/>
            <person name="Lorenzi H."/>
            <person name="Galac M."/>
        </authorList>
    </citation>
    <scope>NUCLEOTIDE SEQUENCE [LARGE SCALE GENOMIC DNA]</scope>
    <source>
        <strain evidence="6 7">EAF2021</strain>
    </source>
</reference>
<feature type="transmembrane region" description="Helical" evidence="5">
    <location>
        <begin position="116"/>
        <end position="135"/>
    </location>
</feature>
<protein>
    <submittedName>
        <fullName evidence="6">Uncharacterized protein</fullName>
    </submittedName>
</protein>
<sequence>MDNNDTMIIEQKVALPNPFDSTPEYRTNEVPGILDNQNFNDSMPVSDTTAKKPNFPSIFPVVYHNIGLEIPQKYSFICRLCLYEARSFFFVLLFSFIAGCFSGSIDSYLIVKWREVVLSLFILIICPIALLYGQYYPLYCAIREERPNSSLVPFQFFTIFVFFFILIGIPGTGLIGIGYLIVCFRQGKLVNQIFSTLITIWHFLNFVIQFILLFLISPINASAMIMQVH</sequence>
<keyword evidence="7" id="KW-1185">Reference proteome</keyword>
<keyword evidence="2 5" id="KW-0812">Transmembrane</keyword>
<evidence type="ECO:0000256" key="1">
    <source>
        <dbReference type="ARBA" id="ARBA00004141"/>
    </source>
</evidence>
<name>A0ABR2IXY8_9EUKA</name>
<evidence type="ECO:0000313" key="7">
    <source>
        <dbReference type="Proteomes" id="UP001470230"/>
    </source>
</evidence>
<evidence type="ECO:0000256" key="4">
    <source>
        <dbReference type="ARBA" id="ARBA00023136"/>
    </source>
</evidence>
<keyword evidence="3 5" id="KW-1133">Transmembrane helix</keyword>
<organism evidence="6 7">
    <name type="scientific">Tritrichomonas musculus</name>
    <dbReference type="NCBI Taxonomy" id="1915356"/>
    <lineage>
        <taxon>Eukaryota</taxon>
        <taxon>Metamonada</taxon>
        <taxon>Parabasalia</taxon>
        <taxon>Tritrichomonadida</taxon>
        <taxon>Tritrichomonadidae</taxon>
        <taxon>Tritrichomonas</taxon>
    </lineage>
</organism>
<evidence type="ECO:0000313" key="6">
    <source>
        <dbReference type="EMBL" id="KAK8870455.1"/>
    </source>
</evidence>
<comment type="caution">
    <text evidence="6">The sequence shown here is derived from an EMBL/GenBank/DDBJ whole genome shotgun (WGS) entry which is preliminary data.</text>
</comment>
<feature type="transmembrane region" description="Helical" evidence="5">
    <location>
        <begin position="88"/>
        <end position="110"/>
    </location>
</feature>
<dbReference type="Proteomes" id="UP001470230">
    <property type="component" value="Unassembled WGS sequence"/>
</dbReference>